<name>A0A0V0R777_PSEPJ</name>
<dbReference type="InterPro" id="IPR027417">
    <property type="entry name" value="P-loop_NTPase"/>
</dbReference>
<feature type="compositionally biased region" description="Polar residues" evidence="2">
    <location>
        <begin position="778"/>
        <end position="795"/>
    </location>
</feature>
<feature type="region of interest" description="Disordered" evidence="2">
    <location>
        <begin position="763"/>
        <end position="803"/>
    </location>
</feature>
<feature type="region of interest" description="Disordered" evidence="2">
    <location>
        <begin position="583"/>
        <end position="627"/>
    </location>
</feature>
<feature type="compositionally biased region" description="Low complexity" evidence="2">
    <location>
        <begin position="842"/>
        <end position="871"/>
    </location>
</feature>
<dbReference type="EMBL" id="LDAU01000031">
    <property type="protein sequence ID" value="KRX10315.1"/>
    <property type="molecule type" value="Genomic_DNA"/>
</dbReference>
<proteinExistence type="predicted"/>
<feature type="compositionally biased region" description="Low complexity" evidence="2">
    <location>
        <begin position="647"/>
        <end position="664"/>
    </location>
</feature>
<feature type="region of interest" description="Disordered" evidence="2">
    <location>
        <begin position="834"/>
        <end position="871"/>
    </location>
</feature>
<dbReference type="InParanoid" id="A0A0V0R777"/>
<dbReference type="GO" id="GO:0016787">
    <property type="term" value="F:hydrolase activity"/>
    <property type="evidence" value="ECO:0007669"/>
    <property type="project" value="UniProtKB-KW"/>
</dbReference>
<reference evidence="3 4" key="1">
    <citation type="journal article" date="2015" name="Sci. Rep.">
        <title>Genome of the facultative scuticociliatosis pathogen Pseudocohnilembus persalinus provides insight into its virulence through horizontal gene transfer.</title>
        <authorList>
            <person name="Xiong J."/>
            <person name="Wang G."/>
            <person name="Cheng J."/>
            <person name="Tian M."/>
            <person name="Pan X."/>
            <person name="Warren A."/>
            <person name="Jiang C."/>
            <person name="Yuan D."/>
            <person name="Miao W."/>
        </authorList>
    </citation>
    <scope>NUCLEOTIDE SEQUENCE [LARGE SCALE GENOMIC DNA]</scope>
    <source>
        <strain evidence="3">36N120E</strain>
    </source>
</reference>
<keyword evidence="3" id="KW-0378">Hydrolase</keyword>
<dbReference type="SUPFAM" id="SSF52540">
    <property type="entry name" value="P-loop containing nucleoside triphosphate hydrolases"/>
    <property type="match status" value="1"/>
</dbReference>
<feature type="region of interest" description="Disordered" evidence="2">
    <location>
        <begin position="641"/>
        <end position="668"/>
    </location>
</feature>
<sequence length="1300" mass="154314">MLENSTNKLNIQNKNYNCFVYGSICVGKTTLINNLIKNKNLQAVAQNNIKININKNDNKLQITQKILDNKSYLISHNLKFEECQDLNFIKNKILSQTQNKIIDYNNILAIIIDISNKNSLDEIEEELEKIPENFLQKFGAQFLLGNVTSNEYYVDEKDIENFIQKFPKFQYQEFDFTKKNKTQNIFIQLFAQYLQIDYIQLNIADQELQEINNNQNSSFQQFSDQNQNLKLKEIPNFQESQKLDENKENQDLQVIYSSRHNQSIDSNEFSSQVQNLQENLYQITKELQNQKNDENNLQIKKNNDILKIQKQIQNDKQQQQINQKNQDNWDSDFQIPQSPPSFQQNEIEGQYISNLAEKLMEKDGFQIEIEKQNQIKQQKLEKNNPQIKQLQNQQQQTQNHQYSISELTKILKIQVQQENEQISNNNSQQQQESVQNQISSQQQQHYSNFETKKSLNFNESLKKYNRTDSSKKICEKIDQLFDQASKSQNNLQNDIQYNIQNQNFEKFQKQLQYNQEEDNQNQINQLNSQEIQNSNNQKDKQQQLKQQLFEQLKLFINQTSNANSLENTQQVLCNINNNVFLKNKNNNQNQQNDFQNQNNQKQIQIQKKDDNKIQIKNKNNDKNKGYSYLNLQKKRNKSLLNEKNKSMSKSRSNSFISSTSSFNNGQKSIYRDKSADNFQKVKNNNYNNQVQKSFQVQKTLQKKQNLQNLVSNIQDENQNLEINNLGRSQIKKQNNLSNFETFNQNQSLKQQDEEKLQKNIVKSKKLKQQQQEEDKENNFNMQEVQFTKNKMNNPISKKENNPLQENNYFCNQQFYQQTQNISQKSTQKINKHDLYDNKKQNKSNQQSNIQKNSQKSSYIQQQQQQQQKQNQINQPNNNFLMSINICFNQREFNFQLLKNETAYSVVQRFLRKINKTVQPNVFNKILKSIQDQINQKLENINQFLIQNTKINDNEIPQDKVLTQNLQKILHEQNIKKIFQKNQNILNEILNQSNEQTEQILQIQLKKQEQILQQQLQDDLEQQEEKQAQKQRNNQNFQLEKHNQDNQNIINNNGNKEIGILSIDVGQKCLGVLKIYENDDYLEKAQQFVQKYDLKKESIPIIQQEINRIAQIYYTQENENYNDNLCNGNGLQDQQKIQKNKKNIDKNFNSFQQIQEVEEENYNTINSQTSITQCSAHTISQNYQIDNSFISQGLNEDQSNQASYLPLKIDEIMLQNVENVEENIFTIKFDLPQKKNLKIKIEKNQNQRFENIQNNLQNAQPFISQSVYNQKMLNHFQISQKLDQKQMNQIYDFLEKALMII</sequence>
<evidence type="ECO:0000256" key="2">
    <source>
        <dbReference type="SAM" id="MobiDB-lite"/>
    </source>
</evidence>
<feature type="coiled-coil region" evidence="1">
    <location>
        <begin position="1005"/>
        <end position="1044"/>
    </location>
</feature>
<feature type="compositionally biased region" description="Low complexity" evidence="2">
    <location>
        <begin position="421"/>
        <end position="444"/>
    </location>
</feature>
<feature type="compositionally biased region" description="Basic and acidic residues" evidence="2">
    <location>
        <begin position="606"/>
        <end position="624"/>
    </location>
</feature>
<comment type="caution">
    <text evidence="3">The sequence shown here is derived from an EMBL/GenBank/DDBJ whole genome shotgun (WGS) entry which is preliminary data.</text>
</comment>
<evidence type="ECO:0000313" key="4">
    <source>
        <dbReference type="Proteomes" id="UP000054937"/>
    </source>
</evidence>
<feature type="region of interest" description="Disordered" evidence="2">
    <location>
        <begin position="421"/>
        <end position="451"/>
    </location>
</feature>
<feature type="coiled-coil region" evidence="1">
    <location>
        <begin position="696"/>
        <end position="723"/>
    </location>
</feature>
<feature type="region of interest" description="Disordered" evidence="2">
    <location>
        <begin position="313"/>
        <end position="334"/>
    </location>
</feature>
<gene>
    <name evidence="3" type="ORF">PPERSA_02732</name>
</gene>
<evidence type="ECO:0000313" key="3">
    <source>
        <dbReference type="EMBL" id="KRX10315.1"/>
    </source>
</evidence>
<evidence type="ECO:0000256" key="1">
    <source>
        <dbReference type="SAM" id="Coils"/>
    </source>
</evidence>
<accession>A0A0V0R777</accession>
<feature type="compositionally biased region" description="Low complexity" evidence="2">
    <location>
        <begin position="583"/>
        <end position="605"/>
    </location>
</feature>
<organism evidence="3 4">
    <name type="scientific">Pseudocohnilembus persalinus</name>
    <name type="common">Ciliate</name>
    <dbReference type="NCBI Taxonomy" id="266149"/>
    <lineage>
        <taxon>Eukaryota</taxon>
        <taxon>Sar</taxon>
        <taxon>Alveolata</taxon>
        <taxon>Ciliophora</taxon>
        <taxon>Intramacronucleata</taxon>
        <taxon>Oligohymenophorea</taxon>
        <taxon>Scuticociliatia</taxon>
        <taxon>Philasterida</taxon>
        <taxon>Pseudocohnilembidae</taxon>
        <taxon>Pseudocohnilembus</taxon>
    </lineage>
</organism>
<protein>
    <submittedName>
        <fullName evidence="3">p-loop containing nucleoside triphosphate hydrolase</fullName>
    </submittedName>
</protein>
<dbReference type="Proteomes" id="UP000054937">
    <property type="component" value="Unassembled WGS sequence"/>
</dbReference>
<keyword evidence="4" id="KW-1185">Reference proteome</keyword>
<keyword evidence="1" id="KW-0175">Coiled coil</keyword>